<comment type="pathway">
    <text evidence="3">Amino-acid biosynthesis; ergothioneine biosynthesis.</text>
</comment>
<dbReference type="InterPro" id="IPR051043">
    <property type="entry name" value="Sulfatase_Mod_Factor_Kinase"/>
</dbReference>
<dbReference type="Gene3D" id="3.90.1580.10">
    <property type="entry name" value="paralog of FGE (formylglycine-generating enzyme)"/>
    <property type="match status" value="1"/>
</dbReference>
<reference evidence="6 7" key="1">
    <citation type="submission" date="2017-05" db="EMBL/GenBank/DDBJ databases">
        <title>Complete and WGS of Bordetella genogroups.</title>
        <authorList>
            <person name="Spilker T."/>
            <person name="LiPuma J."/>
        </authorList>
    </citation>
    <scope>NUCLEOTIDE SEQUENCE [LARGE SCALE GENOMIC DNA]</scope>
    <source>
        <strain evidence="6 7">AU19157</strain>
    </source>
</reference>
<evidence type="ECO:0000256" key="3">
    <source>
        <dbReference type="ARBA" id="ARBA00037882"/>
    </source>
</evidence>
<dbReference type="GO" id="GO:0052699">
    <property type="term" value="P:ergothioneine biosynthetic process"/>
    <property type="evidence" value="ECO:0007669"/>
    <property type="project" value="InterPro"/>
</dbReference>
<dbReference type="NCBIfam" id="TIGR03440">
    <property type="entry name" value="egtB_TIGR03440"/>
    <property type="match status" value="1"/>
</dbReference>
<evidence type="ECO:0000259" key="4">
    <source>
        <dbReference type="Pfam" id="PF03781"/>
    </source>
</evidence>
<accession>A0A1W6YN61</accession>
<name>A0A1W6YN61_9BORD</name>
<evidence type="ECO:0000313" key="6">
    <source>
        <dbReference type="EMBL" id="ARP82468.1"/>
    </source>
</evidence>
<dbReference type="STRING" id="1416806.CAL12_17685"/>
<protein>
    <recommendedName>
        <fullName evidence="8">Ergothioneine biosynthesis protein EgtB</fullName>
    </recommendedName>
</protein>
<feature type="domain" description="DinB-like" evidence="5">
    <location>
        <begin position="24"/>
        <end position="158"/>
    </location>
</feature>
<dbReference type="InterPro" id="IPR005532">
    <property type="entry name" value="SUMF_dom"/>
</dbReference>
<dbReference type="InterPro" id="IPR016187">
    <property type="entry name" value="CTDL_fold"/>
</dbReference>
<proteinExistence type="predicted"/>
<keyword evidence="1" id="KW-0560">Oxidoreductase</keyword>
<dbReference type="AlphaFoldDB" id="A0A1W6YN61"/>
<evidence type="ECO:0000313" key="7">
    <source>
        <dbReference type="Proteomes" id="UP000194151"/>
    </source>
</evidence>
<dbReference type="SUPFAM" id="SSF56436">
    <property type="entry name" value="C-type lectin-like"/>
    <property type="match status" value="1"/>
</dbReference>
<dbReference type="PANTHER" id="PTHR23150:SF36">
    <property type="entry name" value="HERCYNINE OXYGENASE"/>
    <property type="match status" value="1"/>
</dbReference>
<gene>
    <name evidence="6" type="ORF">CAL12_17685</name>
</gene>
<dbReference type="Pfam" id="PF12867">
    <property type="entry name" value="DinB_2"/>
    <property type="match status" value="1"/>
</dbReference>
<dbReference type="EMBL" id="CP021108">
    <property type="protein sequence ID" value="ARP82468.1"/>
    <property type="molecule type" value="Genomic_DNA"/>
</dbReference>
<dbReference type="InterPro" id="IPR042095">
    <property type="entry name" value="SUMF_sf"/>
</dbReference>
<evidence type="ECO:0000256" key="1">
    <source>
        <dbReference type="ARBA" id="ARBA00023002"/>
    </source>
</evidence>
<dbReference type="PANTHER" id="PTHR23150">
    <property type="entry name" value="SULFATASE MODIFYING FACTOR 1, 2"/>
    <property type="match status" value="1"/>
</dbReference>
<dbReference type="KEGG" id="bgv:CAL12_17685"/>
<dbReference type="InterPro" id="IPR017806">
    <property type="entry name" value="EgtB"/>
</dbReference>
<dbReference type="InterPro" id="IPR024775">
    <property type="entry name" value="DinB-like"/>
</dbReference>
<feature type="domain" description="Sulfatase-modifying factor enzyme-like" evidence="4">
    <location>
        <begin position="195"/>
        <end position="436"/>
    </location>
</feature>
<organism evidence="6 7">
    <name type="scientific">Bordetella genomosp. 8</name>
    <dbReference type="NCBI Taxonomy" id="1416806"/>
    <lineage>
        <taxon>Bacteria</taxon>
        <taxon>Pseudomonadati</taxon>
        <taxon>Pseudomonadota</taxon>
        <taxon>Betaproteobacteria</taxon>
        <taxon>Burkholderiales</taxon>
        <taxon>Alcaligenaceae</taxon>
        <taxon>Bordetella</taxon>
    </lineage>
</organism>
<evidence type="ECO:0000256" key="2">
    <source>
        <dbReference type="ARBA" id="ARBA00023004"/>
    </source>
</evidence>
<dbReference type="OrthoDB" id="9768004at2"/>
<evidence type="ECO:0008006" key="8">
    <source>
        <dbReference type="Google" id="ProtNLM"/>
    </source>
</evidence>
<dbReference type="Pfam" id="PF03781">
    <property type="entry name" value="FGE-sulfatase"/>
    <property type="match status" value="1"/>
</dbReference>
<keyword evidence="2" id="KW-0408">Iron</keyword>
<keyword evidence="7" id="KW-1185">Reference proteome</keyword>
<sequence length="438" mass="49378">MDTPQIATRTKHSTDQSSHLLLTQYQTVRDASRALAAPLSAEDCQAQSMPDASPVKWHLAHTTWFFETFLLQPHLADYDVFHPRYGFLFNSYYNAIGERHPRPQRGLLTRPPLQDILAYRTHVDAGMARLIPRISHDAEIAALVELGLHHEQQHQELILTDVKHLLSCNALRPAYTETVAPRTTGAPLVAVTPQTWLDHPGGIVSLGHEGAGFCFDNETPAHQVLLRPFKLARRPVTQGEYLDFMKDGGYTRPELWLSLGWDTVRTQGWQAPLYWEDVDGEWQAFTLRGMEPIDPHAPVTHISYFEADAYARWADARLPREAEWEQVARAIDPMETQANLVESGHFHPSAATAGPANVPLQMYGDVWEWTATPYEPYPGFATAAGAVGEYNGKFMCNQYVLRGGSCATPRSHIRATYRNFFPPDARWQFSGLRLARDA</sequence>
<dbReference type="Proteomes" id="UP000194151">
    <property type="component" value="Chromosome"/>
</dbReference>
<dbReference type="RefSeq" id="WP_086065834.1">
    <property type="nucleotide sequence ID" value="NZ_CP021108.1"/>
</dbReference>
<evidence type="ECO:0000259" key="5">
    <source>
        <dbReference type="Pfam" id="PF12867"/>
    </source>
</evidence>